<dbReference type="Pfam" id="PF00293">
    <property type="entry name" value="NUDIX"/>
    <property type="match status" value="1"/>
</dbReference>
<accession>A0AAW9NTG5</accession>
<feature type="domain" description="Nudix hydrolase" evidence="3">
    <location>
        <begin position="4"/>
        <end position="142"/>
    </location>
</feature>
<keyword evidence="5" id="KW-1185">Reference proteome</keyword>
<dbReference type="RefSeq" id="WP_326122239.1">
    <property type="nucleotide sequence ID" value="NZ_JARSFG010000007.1"/>
</dbReference>
<keyword evidence="2" id="KW-0378">Hydrolase</keyword>
<dbReference type="GO" id="GO:0016787">
    <property type="term" value="F:hydrolase activity"/>
    <property type="evidence" value="ECO:0007669"/>
    <property type="project" value="UniProtKB-KW"/>
</dbReference>
<evidence type="ECO:0000256" key="2">
    <source>
        <dbReference type="ARBA" id="ARBA00022801"/>
    </source>
</evidence>
<dbReference type="InterPro" id="IPR015797">
    <property type="entry name" value="NUDIX_hydrolase-like_dom_sf"/>
</dbReference>
<dbReference type="Proteomes" id="UP001344888">
    <property type="component" value="Unassembled WGS sequence"/>
</dbReference>
<dbReference type="PANTHER" id="PTHR43046">
    <property type="entry name" value="GDP-MANNOSE MANNOSYL HYDROLASE"/>
    <property type="match status" value="1"/>
</dbReference>
<sequence>MQFHIRVRAGAVIIEDNQILLTEYNDPIRGLVYDLPAGGAEPNESLSEAVVREAKEEACVDIEVGPLAFVYEYAPHLNKRKYGDTHTLVMMFECKRKEGSVPKLPATPDPHQTGVKWLPIAELHKIPLYANIGNHIQEYIVNRRSIELLEEHKLGEGSVQKVEITFE</sequence>
<dbReference type="SUPFAM" id="SSF55811">
    <property type="entry name" value="Nudix"/>
    <property type="match status" value="1"/>
</dbReference>
<name>A0AAW9NTG5_9BACL</name>
<protein>
    <submittedName>
        <fullName evidence="4">NUDIX domain-containing protein</fullName>
    </submittedName>
</protein>
<evidence type="ECO:0000259" key="3">
    <source>
        <dbReference type="PROSITE" id="PS51462"/>
    </source>
</evidence>
<evidence type="ECO:0000313" key="5">
    <source>
        <dbReference type="Proteomes" id="UP001344888"/>
    </source>
</evidence>
<gene>
    <name evidence="4" type="ORF">P9B03_04700</name>
</gene>
<dbReference type="AlphaFoldDB" id="A0AAW9NTG5"/>
<evidence type="ECO:0000313" key="4">
    <source>
        <dbReference type="EMBL" id="MEC1177775.1"/>
    </source>
</evidence>
<comment type="caution">
    <text evidence="4">The sequence shown here is derived from an EMBL/GenBank/DDBJ whole genome shotgun (WGS) entry which is preliminary data.</text>
</comment>
<proteinExistence type="predicted"/>
<dbReference type="Gene3D" id="3.90.79.10">
    <property type="entry name" value="Nucleoside Triphosphate Pyrophosphohydrolase"/>
    <property type="match status" value="1"/>
</dbReference>
<dbReference type="CDD" id="cd18880">
    <property type="entry name" value="NUDIX_ADPRase"/>
    <property type="match status" value="1"/>
</dbReference>
<dbReference type="PANTHER" id="PTHR43046:SF14">
    <property type="entry name" value="MUTT_NUDIX FAMILY PROTEIN"/>
    <property type="match status" value="1"/>
</dbReference>
<comment type="cofactor">
    <cofactor evidence="1">
        <name>Mg(2+)</name>
        <dbReference type="ChEBI" id="CHEBI:18420"/>
    </cofactor>
</comment>
<dbReference type="InterPro" id="IPR000086">
    <property type="entry name" value="NUDIX_hydrolase_dom"/>
</dbReference>
<dbReference type="PROSITE" id="PS51462">
    <property type="entry name" value="NUDIX"/>
    <property type="match status" value="1"/>
</dbReference>
<organism evidence="4 5">
    <name type="scientific">Metasolibacillus meyeri</name>
    <dbReference type="NCBI Taxonomy" id="1071052"/>
    <lineage>
        <taxon>Bacteria</taxon>
        <taxon>Bacillati</taxon>
        <taxon>Bacillota</taxon>
        <taxon>Bacilli</taxon>
        <taxon>Bacillales</taxon>
        <taxon>Caryophanaceae</taxon>
        <taxon>Metasolibacillus</taxon>
    </lineage>
</organism>
<dbReference type="EMBL" id="JARSFG010000007">
    <property type="protein sequence ID" value="MEC1177775.1"/>
    <property type="molecule type" value="Genomic_DNA"/>
</dbReference>
<reference evidence="4 5" key="1">
    <citation type="submission" date="2023-03" db="EMBL/GenBank/DDBJ databases">
        <title>Bacillus Genome Sequencing.</title>
        <authorList>
            <person name="Dunlap C."/>
        </authorList>
    </citation>
    <scope>NUCLEOTIDE SEQUENCE [LARGE SCALE GENOMIC DNA]</scope>
    <source>
        <strain evidence="4 5">B-59205</strain>
    </source>
</reference>
<evidence type="ECO:0000256" key="1">
    <source>
        <dbReference type="ARBA" id="ARBA00001946"/>
    </source>
</evidence>